<dbReference type="PANTHER" id="PTHR45765:SF1">
    <property type="entry name" value="METHIONINE--TRNA LIGASE, CYTOPLASMIC"/>
    <property type="match status" value="1"/>
</dbReference>
<dbReference type="GO" id="GO:0006431">
    <property type="term" value="P:methionyl-tRNA aminoacylation"/>
    <property type="evidence" value="ECO:0007669"/>
    <property type="project" value="TreeGrafter"/>
</dbReference>
<dbReference type="GO" id="GO:0004825">
    <property type="term" value="F:methionine-tRNA ligase activity"/>
    <property type="evidence" value="ECO:0007669"/>
    <property type="project" value="UniProtKB-EC"/>
</dbReference>
<dbReference type="InterPro" id="IPR023458">
    <property type="entry name" value="Met-tRNA_ligase_1"/>
</dbReference>
<keyword evidence="4 7" id="KW-0648">Protein biosynthesis</keyword>
<dbReference type="InterPro" id="IPR015413">
    <property type="entry name" value="Methionyl/Leucyl_tRNA_Synth"/>
</dbReference>
<reference evidence="9 10" key="1">
    <citation type="journal article" date="2019" name="Microorganisms">
        <title>Paenibacillus lutrae sp. nov., A Chitinolytic Species Isolated from A River Otter in Castril Natural Park, Granada, Spain.</title>
        <authorList>
            <person name="Rodriguez M."/>
            <person name="Reina J.C."/>
            <person name="Bejar V."/>
            <person name="Llamas I."/>
        </authorList>
    </citation>
    <scope>NUCLEOTIDE SEQUENCE [LARGE SCALE GENOMIC DNA]</scope>
    <source>
        <strain evidence="9 10">N10</strain>
    </source>
</reference>
<dbReference type="Gene3D" id="2.20.28.20">
    <property type="entry name" value="Methionyl-tRNA synthetase, Zn-domain"/>
    <property type="match status" value="1"/>
</dbReference>
<evidence type="ECO:0000256" key="4">
    <source>
        <dbReference type="ARBA" id="ARBA00022917"/>
    </source>
</evidence>
<keyword evidence="5 7" id="KW-0030">Aminoacyl-tRNA synthetase</keyword>
<organism evidence="9 10">
    <name type="scientific">Paenibacillus lutrae</name>
    <dbReference type="NCBI Taxonomy" id="2078573"/>
    <lineage>
        <taxon>Bacteria</taxon>
        <taxon>Bacillati</taxon>
        <taxon>Bacillota</taxon>
        <taxon>Bacilli</taxon>
        <taxon>Bacillales</taxon>
        <taxon>Paenibacillaceae</taxon>
        <taxon>Paenibacillus</taxon>
    </lineage>
</organism>
<evidence type="ECO:0000313" key="10">
    <source>
        <dbReference type="Proteomes" id="UP000490800"/>
    </source>
</evidence>
<comment type="catalytic activity">
    <reaction evidence="6">
        <text>tRNA(Met) + L-methionine + ATP = L-methionyl-tRNA(Met) + AMP + diphosphate</text>
        <dbReference type="Rhea" id="RHEA:13481"/>
        <dbReference type="Rhea" id="RHEA-COMP:9667"/>
        <dbReference type="Rhea" id="RHEA-COMP:9698"/>
        <dbReference type="ChEBI" id="CHEBI:30616"/>
        <dbReference type="ChEBI" id="CHEBI:33019"/>
        <dbReference type="ChEBI" id="CHEBI:57844"/>
        <dbReference type="ChEBI" id="CHEBI:78442"/>
        <dbReference type="ChEBI" id="CHEBI:78530"/>
        <dbReference type="ChEBI" id="CHEBI:456215"/>
        <dbReference type="EC" id="6.1.1.10"/>
    </reaction>
</comment>
<feature type="domain" description="Methionyl/Leucyl tRNA synthetase" evidence="8">
    <location>
        <begin position="13"/>
        <end position="391"/>
    </location>
</feature>
<comment type="similarity">
    <text evidence="7">Belongs to the class-I aminoacyl-tRNA synthetase family.</text>
</comment>
<proteinExistence type="inferred from homology"/>
<evidence type="ECO:0000256" key="2">
    <source>
        <dbReference type="ARBA" id="ARBA00022741"/>
    </source>
</evidence>
<evidence type="ECO:0000256" key="1">
    <source>
        <dbReference type="ARBA" id="ARBA00022598"/>
    </source>
</evidence>
<evidence type="ECO:0000256" key="6">
    <source>
        <dbReference type="ARBA" id="ARBA00047364"/>
    </source>
</evidence>
<dbReference type="InterPro" id="IPR001412">
    <property type="entry name" value="aa-tRNA-synth_I_CS"/>
</dbReference>
<keyword evidence="10" id="KW-1185">Reference proteome</keyword>
<dbReference type="PROSITE" id="PS00178">
    <property type="entry name" value="AA_TRNA_LIGASE_I"/>
    <property type="match status" value="1"/>
</dbReference>
<evidence type="ECO:0000256" key="7">
    <source>
        <dbReference type="RuleBase" id="RU363039"/>
    </source>
</evidence>
<evidence type="ECO:0000256" key="5">
    <source>
        <dbReference type="ARBA" id="ARBA00023146"/>
    </source>
</evidence>
<protein>
    <submittedName>
        <fullName evidence="9">Class I tRNA ligase family protein</fullName>
    </submittedName>
</protein>
<dbReference type="InterPro" id="IPR029038">
    <property type="entry name" value="MetRS_Zn"/>
</dbReference>
<name>A0A7X3FLJ5_9BACL</name>
<dbReference type="InterPro" id="IPR014729">
    <property type="entry name" value="Rossmann-like_a/b/a_fold"/>
</dbReference>
<sequence>MMTANRAFHVIAPPPTPNGDLHVGHLSGPYFGADVFSRFQRLRGSQVTSALSIDENQSYVVTTAERLQEDPKELVARNYDDIRRTLQMAAIHFDTVGRPDEKYTRFVSDFFETLYAAGSLIEKQVQVYYNTADERYLFESYIKGRCPTCFDSTNGNICESCGHPNDPFTLIDAGPVNSSAGKDGLEIRTVRALFLPMESYRARIKTFFEESEQHIRPTLKLLLTELLQSPLQDFPVTYVSDWGIRIPFDGLESSVYNVWAEMYPGHLYWLKEAGRTATEKSADTLSYVQFLGFDNSYFYTIAHVALAMAAQDAGLSVPVASHFITNEFYLLDNDKFSTSRGHLIWGKELLSKYNADAVRFYLAYTNPETQQTNCSLDTMTAWIQTNLVDKFEKIRSVYNKRVGQGVITGQGSPEWNSWIQTFQHRFELVYSPDTFSLRTAAQTFVHYMDLVEDQLVKTEADRTSAGIGRAVAALALFAAPLMPTFASRLAEELGISGHLSWKELPVIGNVRPLPPGLITLQALAASTVSSSS</sequence>
<dbReference type="Proteomes" id="UP000490800">
    <property type="component" value="Unassembled WGS sequence"/>
</dbReference>
<dbReference type="EMBL" id="RHLK01000016">
    <property type="protein sequence ID" value="MVP01955.1"/>
    <property type="molecule type" value="Genomic_DNA"/>
</dbReference>
<dbReference type="GO" id="GO:0005524">
    <property type="term" value="F:ATP binding"/>
    <property type="evidence" value="ECO:0007669"/>
    <property type="project" value="UniProtKB-KW"/>
</dbReference>
<comment type="caution">
    <text evidence="9">The sequence shown here is derived from an EMBL/GenBank/DDBJ whole genome shotgun (WGS) entry which is preliminary data.</text>
</comment>
<evidence type="ECO:0000259" key="8">
    <source>
        <dbReference type="Pfam" id="PF09334"/>
    </source>
</evidence>
<dbReference type="SUPFAM" id="SSF52374">
    <property type="entry name" value="Nucleotidylyl transferase"/>
    <property type="match status" value="1"/>
</dbReference>
<evidence type="ECO:0000313" key="9">
    <source>
        <dbReference type="EMBL" id="MVP01955.1"/>
    </source>
</evidence>
<keyword evidence="1 7" id="KW-0436">Ligase</keyword>
<gene>
    <name evidence="9" type="ORF">EDM21_20975</name>
</gene>
<dbReference type="Pfam" id="PF09334">
    <property type="entry name" value="tRNA-synt_1g"/>
    <property type="match status" value="1"/>
</dbReference>
<keyword evidence="2 7" id="KW-0547">Nucleotide-binding</keyword>
<dbReference type="PANTHER" id="PTHR45765">
    <property type="entry name" value="METHIONINE--TRNA LIGASE"/>
    <property type="match status" value="1"/>
</dbReference>
<dbReference type="GO" id="GO:0005829">
    <property type="term" value="C:cytosol"/>
    <property type="evidence" value="ECO:0007669"/>
    <property type="project" value="TreeGrafter"/>
</dbReference>
<dbReference type="AlphaFoldDB" id="A0A7X3FLJ5"/>
<evidence type="ECO:0000256" key="3">
    <source>
        <dbReference type="ARBA" id="ARBA00022840"/>
    </source>
</evidence>
<accession>A0A7X3FLJ5</accession>
<keyword evidence="3 7" id="KW-0067">ATP-binding</keyword>
<dbReference type="Gene3D" id="3.40.50.620">
    <property type="entry name" value="HUPs"/>
    <property type="match status" value="1"/>
</dbReference>
<dbReference type="OrthoDB" id="9810191at2"/>